<keyword evidence="2 3" id="KW-0808">Transferase</keyword>
<dbReference type="Pfam" id="PF13489">
    <property type="entry name" value="Methyltransf_23"/>
    <property type="match status" value="1"/>
</dbReference>
<dbReference type="SUPFAM" id="SSF53335">
    <property type="entry name" value="S-adenosyl-L-methionine-dependent methyltransferases"/>
    <property type="match status" value="1"/>
</dbReference>
<dbReference type="PANTHER" id="PTHR44942:SF4">
    <property type="entry name" value="METHYLTRANSFERASE TYPE 11 DOMAIN-CONTAINING PROTEIN"/>
    <property type="match status" value="1"/>
</dbReference>
<dbReference type="InterPro" id="IPR051052">
    <property type="entry name" value="Diverse_substrate_MTase"/>
</dbReference>
<dbReference type="PANTHER" id="PTHR44942">
    <property type="entry name" value="METHYLTRANSF_11 DOMAIN-CONTAINING PROTEIN"/>
    <property type="match status" value="1"/>
</dbReference>
<gene>
    <name evidence="3" type="ORF">EV186_10115</name>
</gene>
<dbReference type="CDD" id="cd02440">
    <property type="entry name" value="AdoMet_MTases"/>
    <property type="match status" value="1"/>
</dbReference>
<proteinExistence type="predicted"/>
<evidence type="ECO:0000256" key="1">
    <source>
        <dbReference type="ARBA" id="ARBA00022603"/>
    </source>
</evidence>
<reference evidence="3 4" key="1">
    <citation type="submission" date="2019-03" db="EMBL/GenBank/DDBJ databases">
        <title>Genomic Encyclopedia of Type Strains, Phase IV (KMG-IV): sequencing the most valuable type-strain genomes for metagenomic binning, comparative biology and taxonomic classification.</title>
        <authorList>
            <person name="Goeker M."/>
        </authorList>
    </citation>
    <scope>NUCLEOTIDE SEQUENCE [LARGE SCALE GENOMIC DNA]</scope>
    <source>
        <strain evidence="3 4">DSM 45361</strain>
    </source>
</reference>
<dbReference type="Proteomes" id="UP000295444">
    <property type="component" value="Unassembled WGS sequence"/>
</dbReference>
<dbReference type="GO" id="GO:0008168">
    <property type="term" value="F:methyltransferase activity"/>
    <property type="evidence" value="ECO:0007669"/>
    <property type="project" value="UniProtKB-KW"/>
</dbReference>
<sequence length="251" mass="26995">MAEGFGVDPDRYDRTRPHYPDELVNRIISTSPGRAVLDVGCGTGIVARQFRDAGCTVLGVEPDARMAAFARSTGIDVEVSTLEEWSSDGRLFDVVVAGMTWHWVDPVAGSAKVASVLRPGGRVAVFWHAFEMPAAVAAALADAFAQVLPDAPVKMGTTQGVALYQPGLDKALDGFRSEGGFADFDQWRFDWDRVYTKDEWLDQIPTQGTMTSLPAEKLDQILSTVGAAIDELGGSFTMKYSTVAATAVRSG</sequence>
<name>A0A4V3D021_LABRH</name>
<evidence type="ECO:0000256" key="2">
    <source>
        <dbReference type="ARBA" id="ARBA00022679"/>
    </source>
</evidence>
<dbReference type="Gene3D" id="3.40.50.150">
    <property type="entry name" value="Vaccinia Virus protein VP39"/>
    <property type="match status" value="1"/>
</dbReference>
<keyword evidence="1 3" id="KW-0489">Methyltransferase</keyword>
<organism evidence="3 4">
    <name type="scientific">Labedaea rhizosphaerae</name>
    <dbReference type="NCBI Taxonomy" id="598644"/>
    <lineage>
        <taxon>Bacteria</taxon>
        <taxon>Bacillati</taxon>
        <taxon>Actinomycetota</taxon>
        <taxon>Actinomycetes</taxon>
        <taxon>Pseudonocardiales</taxon>
        <taxon>Pseudonocardiaceae</taxon>
        <taxon>Labedaea</taxon>
    </lineage>
</organism>
<evidence type="ECO:0000313" key="3">
    <source>
        <dbReference type="EMBL" id="TDQ04075.1"/>
    </source>
</evidence>
<dbReference type="AlphaFoldDB" id="A0A4V3D021"/>
<dbReference type="InterPro" id="IPR029063">
    <property type="entry name" value="SAM-dependent_MTases_sf"/>
</dbReference>
<evidence type="ECO:0000313" key="4">
    <source>
        <dbReference type="Proteomes" id="UP000295444"/>
    </source>
</evidence>
<protein>
    <submittedName>
        <fullName evidence="3">Methyltransferase family protein</fullName>
    </submittedName>
</protein>
<comment type="caution">
    <text evidence="3">The sequence shown here is derived from an EMBL/GenBank/DDBJ whole genome shotgun (WGS) entry which is preliminary data.</text>
</comment>
<keyword evidence="4" id="KW-1185">Reference proteome</keyword>
<dbReference type="EMBL" id="SNXZ01000001">
    <property type="protein sequence ID" value="TDQ04075.1"/>
    <property type="molecule type" value="Genomic_DNA"/>
</dbReference>
<dbReference type="GO" id="GO:0032259">
    <property type="term" value="P:methylation"/>
    <property type="evidence" value="ECO:0007669"/>
    <property type="project" value="UniProtKB-KW"/>
</dbReference>
<accession>A0A4V3D021</accession>